<reference evidence="9 10" key="2">
    <citation type="journal article" date="2011" name="J. Bacteriol.">
        <title>Complete Genome Sequence of the Haloalkaliphilic, Hydrogen Producing Halanaerobium hydrogenoformans.</title>
        <authorList>
            <person name="Brown S.D."/>
            <person name="Begemann M.B."/>
            <person name="Mormile M.R."/>
            <person name="Wall J.D."/>
            <person name="Han C.S."/>
            <person name="Goodwin L.A."/>
            <person name="Pitluck S."/>
            <person name="Land M.L."/>
            <person name="Hauser L.J."/>
            <person name="Elias D.A."/>
        </authorList>
    </citation>
    <scope>NUCLEOTIDE SEQUENCE [LARGE SCALE GENOMIC DNA]</scope>
    <source>
        <strain evidence="10">sapolanicus</strain>
    </source>
</reference>
<dbReference type="Pfam" id="PF02272">
    <property type="entry name" value="DHHA1"/>
    <property type="match status" value="1"/>
</dbReference>
<keyword evidence="5 9" id="KW-0269">Exonuclease</keyword>
<proteinExistence type="inferred from homology"/>
<dbReference type="AlphaFoldDB" id="E4RJ39"/>
<dbReference type="InterPro" id="IPR038763">
    <property type="entry name" value="DHH_sf"/>
</dbReference>
<evidence type="ECO:0000256" key="2">
    <source>
        <dbReference type="ARBA" id="ARBA00019841"/>
    </source>
</evidence>
<dbReference type="Gene3D" id="3.10.310.30">
    <property type="match status" value="1"/>
</dbReference>
<dbReference type="InterPro" id="IPR004610">
    <property type="entry name" value="RecJ"/>
</dbReference>
<dbReference type="Gene3D" id="3.90.1640.30">
    <property type="match status" value="1"/>
</dbReference>
<dbReference type="GO" id="GO:0008409">
    <property type="term" value="F:5'-3' exonuclease activity"/>
    <property type="evidence" value="ECO:0007669"/>
    <property type="project" value="InterPro"/>
</dbReference>
<gene>
    <name evidence="9" type="ordered locus">Halsa_1841</name>
</gene>
<dbReference type="SUPFAM" id="SSF64182">
    <property type="entry name" value="DHH phosphoesterases"/>
    <property type="match status" value="1"/>
</dbReference>
<comment type="similarity">
    <text evidence="1">Belongs to the RecJ family.</text>
</comment>
<protein>
    <recommendedName>
        <fullName evidence="2">Single-stranded-DNA-specific exonuclease RecJ</fullName>
    </recommendedName>
</protein>
<dbReference type="Pfam" id="PF17768">
    <property type="entry name" value="RecJ_OB"/>
    <property type="match status" value="1"/>
</dbReference>
<dbReference type="GO" id="GO:0006310">
    <property type="term" value="P:DNA recombination"/>
    <property type="evidence" value="ECO:0007669"/>
    <property type="project" value="InterPro"/>
</dbReference>
<dbReference type="InterPro" id="IPR003156">
    <property type="entry name" value="DHHA1_dom"/>
</dbReference>
<dbReference type="HOGENOM" id="CLU_009736_4_0_9"/>
<keyword evidence="10" id="KW-1185">Reference proteome</keyword>
<sequence length="767" mass="87412">MQIKKPKEADLKAELIDYFQDEKLAALAAARGLNNKNELKKFLELDNYEELNLEAFPQIMEAVDFILSYIKNNKNILIYGDYDVDGISSTAILMGALQRLSDNIVYHIPDRFKEGYGLNKDVLKSYSESIDLVISCDCGISNYEEVKFAKKMGMAFVVTDHHDLPEKLPPADYILSPRLLAENHQGYWLPGAGMAFFLVKAIYKKIERAGEEKDFLDLLLLAIIADVVPLIGENRYLFKTALTKLQQSQRPGLKALYNELNINAHEINEKVLGFQIAPILNSAGRIDNAEKALKLLLAEDKTQAFSLAAQLKDINQQRKKISQEIFLEAEKAIDSEQRKALILYNKSWHQGVIGIAAGRIAENYQIPVVLMTYNPDKDLITASARSIEGININNLISKCSSLLEKHGGHAAAAGFSLKKDRLEKFRLRLKRLINQELKSLEQNLVITTDLEVELAELNHEFYQKLRLFAPFGEANPEPVFYTEVEILNSRELSNGRHKKMVVSDGKDKITALWWWAKDIKIHQKQKLAFKLSENIYQGNRSLELEIKALSPLDKQKDPVDIDKASQKTSSFIKIVNYKNKSAADLKAGLENTSYFLESKEEFSLYPVVNREYQKKAKRLVFLTIPPSVEIIKEMIILTEAEEIFITDLHPADKSFKKFIKMLMALIKYNLNHENGIFNLRRAAVTLSEKEITIKRGIQYLAARAMLNYEYISYDEILISKGGIEDKGLSNLRAKQLHNLLEESSAFRRFILNKSISDIEQVLNNLNK</sequence>
<dbReference type="OrthoDB" id="9809852at2"/>
<keyword evidence="4" id="KW-0378">Hydrolase</keyword>
<name>E4RJ39_HALHG</name>
<dbReference type="Proteomes" id="UP000007434">
    <property type="component" value="Chromosome"/>
</dbReference>
<evidence type="ECO:0000259" key="8">
    <source>
        <dbReference type="Pfam" id="PF17768"/>
    </source>
</evidence>
<accession>E4RJ39</accession>
<evidence type="ECO:0000313" key="10">
    <source>
        <dbReference type="Proteomes" id="UP000007434"/>
    </source>
</evidence>
<evidence type="ECO:0000313" key="9">
    <source>
        <dbReference type="EMBL" id="ADQ15259.1"/>
    </source>
</evidence>
<dbReference type="RefSeq" id="WP_013406330.1">
    <property type="nucleotide sequence ID" value="NC_014654.1"/>
</dbReference>
<dbReference type="InterPro" id="IPR041122">
    <property type="entry name" value="RecJ_OB"/>
</dbReference>
<dbReference type="InterPro" id="IPR001667">
    <property type="entry name" value="DDH_dom"/>
</dbReference>
<dbReference type="GO" id="GO:0003676">
    <property type="term" value="F:nucleic acid binding"/>
    <property type="evidence" value="ECO:0007669"/>
    <property type="project" value="InterPro"/>
</dbReference>
<feature type="domain" description="DHHA1" evidence="7">
    <location>
        <begin position="339"/>
        <end position="434"/>
    </location>
</feature>
<dbReference type="EMBL" id="CP002304">
    <property type="protein sequence ID" value="ADQ15259.1"/>
    <property type="molecule type" value="Genomic_DNA"/>
</dbReference>
<evidence type="ECO:0000259" key="7">
    <source>
        <dbReference type="Pfam" id="PF02272"/>
    </source>
</evidence>
<keyword evidence="3" id="KW-0540">Nuclease</keyword>
<dbReference type="PANTHER" id="PTHR30255:SF2">
    <property type="entry name" value="SINGLE-STRANDED-DNA-SPECIFIC EXONUCLEASE RECJ"/>
    <property type="match status" value="1"/>
</dbReference>
<evidence type="ECO:0000259" key="6">
    <source>
        <dbReference type="Pfam" id="PF01368"/>
    </source>
</evidence>
<reference evidence="9 10" key="1">
    <citation type="submission" date="2010-11" db="EMBL/GenBank/DDBJ databases">
        <title>Complete sequence of Halanaerobium sp. sapolanicus.</title>
        <authorList>
            <consortium name="US DOE Joint Genome Institute"/>
            <person name="Lucas S."/>
            <person name="Copeland A."/>
            <person name="Lapidus A."/>
            <person name="Cheng J.-F."/>
            <person name="Bruce D."/>
            <person name="Goodwin L."/>
            <person name="Pitluck S."/>
            <person name="Davenport K."/>
            <person name="Detter J.C."/>
            <person name="Han C."/>
            <person name="Tapia R."/>
            <person name="Land M."/>
            <person name="Hauser L."/>
            <person name="Jeffries C."/>
            <person name="Kyrpides N."/>
            <person name="Ivanova N."/>
            <person name="Mikhailova N."/>
            <person name="Begemann M.B."/>
            <person name="Mormile M.R."/>
            <person name="Wall J.D."/>
            <person name="Elias D.A."/>
            <person name="Woyke T."/>
        </authorList>
    </citation>
    <scope>NUCLEOTIDE SEQUENCE [LARGE SCALE GENOMIC DNA]</scope>
    <source>
        <strain evidence="10">sapolanicus</strain>
    </source>
</reference>
<organism evidence="9 10">
    <name type="scientific">Halanaerobium hydrogeniformans</name>
    <name type="common">Halanaerobium sp. (strain sapolanicus)</name>
    <dbReference type="NCBI Taxonomy" id="656519"/>
    <lineage>
        <taxon>Bacteria</taxon>
        <taxon>Bacillati</taxon>
        <taxon>Bacillota</taxon>
        <taxon>Clostridia</taxon>
        <taxon>Halanaerobiales</taxon>
        <taxon>Halanaerobiaceae</taxon>
        <taxon>Halanaerobium</taxon>
    </lineage>
</organism>
<dbReference type="KEGG" id="has:Halsa_1841"/>
<dbReference type="PANTHER" id="PTHR30255">
    <property type="entry name" value="SINGLE-STRANDED-DNA-SPECIFIC EXONUCLEASE RECJ"/>
    <property type="match status" value="1"/>
</dbReference>
<feature type="domain" description="RecJ OB" evidence="8">
    <location>
        <begin position="448"/>
        <end position="547"/>
    </location>
</feature>
<dbReference type="Pfam" id="PF01368">
    <property type="entry name" value="DHH"/>
    <property type="match status" value="1"/>
</dbReference>
<evidence type="ECO:0000256" key="4">
    <source>
        <dbReference type="ARBA" id="ARBA00022801"/>
    </source>
</evidence>
<evidence type="ECO:0000256" key="3">
    <source>
        <dbReference type="ARBA" id="ARBA00022722"/>
    </source>
</evidence>
<dbReference type="eggNOG" id="COG0608">
    <property type="taxonomic scope" value="Bacteria"/>
</dbReference>
<dbReference type="STRING" id="656519.Halsa_1841"/>
<dbReference type="InterPro" id="IPR051673">
    <property type="entry name" value="SSDNA_exonuclease_RecJ"/>
</dbReference>
<dbReference type="GO" id="GO:0006281">
    <property type="term" value="P:DNA repair"/>
    <property type="evidence" value="ECO:0007669"/>
    <property type="project" value="InterPro"/>
</dbReference>
<dbReference type="NCBIfam" id="TIGR00644">
    <property type="entry name" value="recJ"/>
    <property type="match status" value="1"/>
</dbReference>
<evidence type="ECO:0000256" key="5">
    <source>
        <dbReference type="ARBA" id="ARBA00022839"/>
    </source>
</evidence>
<feature type="domain" description="DDH" evidence="6">
    <location>
        <begin position="75"/>
        <end position="223"/>
    </location>
</feature>
<evidence type="ECO:0000256" key="1">
    <source>
        <dbReference type="ARBA" id="ARBA00005915"/>
    </source>
</evidence>